<protein>
    <submittedName>
        <fullName evidence="3">Uncharacterized protein</fullName>
    </submittedName>
</protein>
<feature type="transmembrane region" description="Helical" evidence="2">
    <location>
        <begin position="185"/>
        <end position="206"/>
    </location>
</feature>
<feature type="transmembrane region" description="Helical" evidence="2">
    <location>
        <begin position="130"/>
        <end position="152"/>
    </location>
</feature>
<evidence type="ECO:0000313" key="3">
    <source>
        <dbReference type="EMBL" id="PPK93089.1"/>
    </source>
</evidence>
<dbReference type="OrthoDB" id="5186552at2"/>
<feature type="transmembrane region" description="Helical" evidence="2">
    <location>
        <begin position="60"/>
        <end position="84"/>
    </location>
</feature>
<accession>A0A2S6IFU8</accession>
<organism evidence="3 4">
    <name type="scientific">Kineococcus xinjiangensis</name>
    <dbReference type="NCBI Taxonomy" id="512762"/>
    <lineage>
        <taxon>Bacteria</taxon>
        <taxon>Bacillati</taxon>
        <taxon>Actinomycetota</taxon>
        <taxon>Actinomycetes</taxon>
        <taxon>Kineosporiales</taxon>
        <taxon>Kineosporiaceae</taxon>
        <taxon>Kineococcus</taxon>
    </lineage>
</organism>
<reference evidence="3 4" key="1">
    <citation type="submission" date="2018-02" db="EMBL/GenBank/DDBJ databases">
        <title>Genomic Encyclopedia of Archaeal and Bacterial Type Strains, Phase II (KMG-II): from individual species to whole genera.</title>
        <authorList>
            <person name="Goeker M."/>
        </authorList>
    </citation>
    <scope>NUCLEOTIDE SEQUENCE [LARGE SCALE GENOMIC DNA]</scope>
    <source>
        <strain evidence="3 4">DSM 22857</strain>
    </source>
</reference>
<dbReference type="EMBL" id="PTJD01000011">
    <property type="protein sequence ID" value="PPK93089.1"/>
    <property type="molecule type" value="Genomic_DNA"/>
</dbReference>
<feature type="compositionally biased region" description="Basic and acidic residues" evidence="1">
    <location>
        <begin position="1"/>
        <end position="16"/>
    </location>
</feature>
<keyword evidence="2" id="KW-0472">Membrane</keyword>
<evidence type="ECO:0000256" key="2">
    <source>
        <dbReference type="SAM" id="Phobius"/>
    </source>
</evidence>
<feature type="region of interest" description="Disordered" evidence="1">
    <location>
        <begin position="1"/>
        <end position="45"/>
    </location>
</feature>
<dbReference type="Proteomes" id="UP000239485">
    <property type="component" value="Unassembled WGS sequence"/>
</dbReference>
<proteinExistence type="predicted"/>
<dbReference type="RefSeq" id="WP_104433914.1">
    <property type="nucleotide sequence ID" value="NZ_PTJD01000011.1"/>
</dbReference>
<evidence type="ECO:0000256" key="1">
    <source>
        <dbReference type="SAM" id="MobiDB-lite"/>
    </source>
</evidence>
<gene>
    <name evidence="3" type="ORF">CLV92_1115</name>
</gene>
<keyword evidence="4" id="KW-1185">Reference proteome</keyword>
<name>A0A2S6IFU8_9ACTN</name>
<keyword evidence="2" id="KW-1133">Transmembrane helix</keyword>
<feature type="transmembrane region" description="Helical" evidence="2">
    <location>
        <begin position="96"/>
        <end position="118"/>
    </location>
</feature>
<comment type="caution">
    <text evidence="3">The sequence shown here is derived from an EMBL/GenBank/DDBJ whole genome shotgun (WGS) entry which is preliminary data.</text>
</comment>
<dbReference type="AlphaFoldDB" id="A0A2S6IFU8"/>
<feature type="compositionally biased region" description="Low complexity" evidence="1">
    <location>
        <begin position="18"/>
        <end position="33"/>
    </location>
</feature>
<keyword evidence="2" id="KW-0812">Transmembrane</keyword>
<sequence>MTAHDFDRQGTVRETEVVEPAGATAAPGPVTTVRSEDRSARPMQLSMGAERRDRVRWGPIWAGLIVTLSTFLLLEVAFLALGWLTVGGTNDTTAGWVSGLIGLFSFFLGGLTAGATSMWRGASDGLLHGIMVWGLGVVGIVFLTLFGGGALFGSVANVLSQVGAVQQANLPDVQLGQAMDTVRTGAAWAALSLGLAITASAIGGLLGAKMWPSKRDTEPTTVDVR</sequence>
<evidence type="ECO:0000313" key="4">
    <source>
        <dbReference type="Proteomes" id="UP000239485"/>
    </source>
</evidence>